<dbReference type="InterPro" id="IPR019758">
    <property type="entry name" value="Pept_S26A_signal_pept_1_CS"/>
</dbReference>
<dbReference type="GO" id="GO:0004252">
    <property type="term" value="F:serine-type endopeptidase activity"/>
    <property type="evidence" value="ECO:0007669"/>
    <property type="project" value="InterPro"/>
</dbReference>
<feature type="active site" evidence="6">
    <location>
        <position position="38"/>
    </location>
</feature>
<dbReference type="InterPro" id="IPR036286">
    <property type="entry name" value="LexA/Signal_pep-like_sf"/>
</dbReference>
<dbReference type="GO" id="GO:0009003">
    <property type="term" value="F:signal peptidase activity"/>
    <property type="evidence" value="ECO:0007669"/>
    <property type="project" value="UniProtKB-EC"/>
</dbReference>
<dbReference type="GO" id="GO:0006465">
    <property type="term" value="P:signal peptide processing"/>
    <property type="evidence" value="ECO:0007669"/>
    <property type="project" value="InterPro"/>
</dbReference>
<evidence type="ECO:0000313" key="9">
    <source>
        <dbReference type="EMBL" id="TLQ49082.1"/>
    </source>
</evidence>
<dbReference type="EMBL" id="VBSP01000004">
    <property type="protein sequence ID" value="TLQ49082.1"/>
    <property type="molecule type" value="Genomic_DNA"/>
</dbReference>
<evidence type="ECO:0000256" key="7">
    <source>
        <dbReference type="RuleBase" id="RU362042"/>
    </source>
</evidence>
<keyword evidence="7" id="KW-0472">Membrane</keyword>
<dbReference type="PANTHER" id="PTHR43390">
    <property type="entry name" value="SIGNAL PEPTIDASE I"/>
    <property type="match status" value="1"/>
</dbReference>
<reference evidence="9 10" key="1">
    <citation type="submission" date="2019-05" db="EMBL/GenBank/DDBJ databases">
        <title>The metagenome of a microbial culture collection derived from dairy environment covers the genomic content of the human microbiome.</title>
        <authorList>
            <person name="Roder T."/>
            <person name="Wuthrich D."/>
            <person name="Sattari Z."/>
            <person name="Von Ah U."/>
            <person name="Bar C."/>
            <person name="Ronchi F."/>
            <person name="Macpherson A.J."/>
            <person name="Ganal-Vonarburg S.C."/>
            <person name="Bruggmann R."/>
            <person name="Vergeres G."/>
        </authorList>
    </citation>
    <scope>NUCLEOTIDE SEQUENCE [LARGE SCALE GENOMIC DNA]</scope>
    <source>
        <strain evidence="9 10">FAM 24227</strain>
    </source>
</reference>
<dbReference type="CDD" id="cd06530">
    <property type="entry name" value="S26_SPase_I"/>
    <property type="match status" value="1"/>
</dbReference>
<evidence type="ECO:0000256" key="1">
    <source>
        <dbReference type="ARBA" id="ARBA00000677"/>
    </source>
</evidence>
<feature type="active site" evidence="6">
    <location>
        <position position="77"/>
    </location>
</feature>
<dbReference type="EC" id="3.4.21.89" evidence="4 7"/>
<accession>A0A5R9EG51</accession>
<dbReference type="SUPFAM" id="SSF51306">
    <property type="entry name" value="LexA/Signal peptidase"/>
    <property type="match status" value="1"/>
</dbReference>
<dbReference type="InterPro" id="IPR000223">
    <property type="entry name" value="Pept_S26A_signal_pept_1"/>
</dbReference>
<dbReference type="InterPro" id="IPR019533">
    <property type="entry name" value="Peptidase_S26"/>
</dbReference>
<sequence>MNSIKRFFKENGLFLLLIVGMVLLRLFVFTPFEVDGPSMNYTLAHGDRLFGANIFKVDRFDIVILDSPTEEGKQYIKRVIGLPGDTISSQDDVIYINDEPLSETYLSEETLQNNTNTINFAPLTIPEGEYFVMGDNRNHSFDSTEFGPIPEESINAEILFRFWPLDTFGTVDETD</sequence>
<dbReference type="PRINTS" id="PR00727">
    <property type="entry name" value="LEADERPTASE"/>
</dbReference>
<keyword evidence="7" id="KW-0812">Transmembrane</keyword>
<dbReference type="NCBIfam" id="TIGR02227">
    <property type="entry name" value="sigpep_I_bact"/>
    <property type="match status" value="1"/>
</dbReference>
<evidence type="ECO:0000256" key="6">
    <source>
        <dbReference type="PIRSR" id="PIRSR600223-1"/>
    </source>
</evidence>
<dbReference type="PROSITE" id="PS00761">
    <property type="entry name" value="SPASE_I_3"/>
    <property type="match status" value="1"/>
</dbReference>
<feature type="transmembrane region" description="Helical" evidence="7">
    <location>
        <begin position="12"/>
        <end position="32"/>
    </location>
</feature>
<dbReference type="OrthoDB" id="9802919at2"/>
<evidence type="ECO:0000256" key="3">
    <source>
        <dbReference type="ARBA" id="ARBA00009370"/>
    </source>
</evidence>
<evidence type="ECO:0000256" key="4">
    <source>
        <dbReference type="ARBA" id="ARBA00013208"/>
    </source>
</evidence>
<dbReference type="PANTHER" id="PTHR43390:SF1">
    <property type="entry name" value="CHLOROPLAST PROCESSING PEPTIDASE"/>
    <property type="match status" value="1"/>
</dbReference>
<name>A0A5R9EG51_9LACT</name>
<evidence type="ECO:0000256" key="5">
    <source>
        <dbReference type="ARBA" id="ARBA00022801"/>
    </source>
</evidence>
<dbReference type="Pfam" id="PF10502">
    <property type="entry name" value="Peptidase_S26"/>
    <property type="match status" value="1"/>
</dbReference>
<dbReference type="RefSeq" id="WP_138403792.1">
    <property type="nucleotide sequence ID" value="NZ_VBSP01000004.1"/>
</dbReference>
<gene>
    <name evidence="9" type="primary">lepB</name>
    <name evidence="9" type="ORF">FEZ33_02355</name>
</gene>
<feature type="domain" description="Peptidase S26" evidence="8">
    <location>
        <begin position="14"/>
        <end position="163"/>
    </location>
</feature>
<comment type="catalytic activity">
    <reaction evidence="1 7">
        <text>Cleavage of hydrophobic, N-terminal signal or leader sequences from secreted and periplasmic proteins.</text>
        <dbReference type="EC" id="3.4.21.89"/>
    </reaction>
</comment>
<comment type="similarity">
    <text evidence="3 7">Belongs to the peptidase S26 family.</text>
</comment>
<evidence type="ECO:0000259" key="8">
    <source>
        <dbReference type="Pfam" id="PF10502"/>
    </source>
</evidence>
<dbReference type="Proteomes" id="UP000306420">
    <property type="component" value="Unassembled WGS sequence"/>
</dbReference>
<dbReference type="Gene3D" id="2.10.109.10">
    <property type="entry name" value="Umud Fragment, subunit A"/>
    <property type="match status" value="1"/>
</dbReference>
<protein>
    <recommendedName>
        <fullName evidence="4 7">Signal peptidase I</fullName>
        <ecNumber evidence="4 7">3.4.21.89</ecNumber>
    </recommendedName>
</protein>
<proteinExistence type="inferred from homology"/>
<keyword evidence="5 7" id="KW-0378">Hydrolase</keyword>
<keyword evidence="7" id="KW-1133">Transmembrane helix</keyword>
<evidence type="ECO:0000313" key="10">
    <source>
        <dbReference type="Proteomes" id="UP000306420"/>
    </source>
</evidence>
<comment type="caution">
    <text evidence="9">The sequence shown here is derived from an EMBL/GenBank/DDBJ whole genome shotgun (WGS) entry which is preliminary data.</text>
</comment>
<dbReference type="GO" id="GO:0005886">
    <property type="term" value="C:plasma membrane"/>
    <property type="evidence" value="ECO:0007669"/>
    <property type="project" value="UniProtKB-SubCell"/>
</dbReference>
<evidence type="ECO:0000256" key="2">
    <source>
        <dbReference type="ARBA" id="ARBA00004401"/>
    </source>
</evidence>
<organism evidence="9 10">
    <name type="scientific">Ruoffia tabacinasalis</name>
    <dbReference type="NCBI Taxonomy" id="87458"/>
    <lineage>
        <taxon>Bacteria</taxon>
        <taxon>Bacillati</taxon>
        <taxon>Bacillota</taxon>
        <taxon>Bacilli</taxon>
        <taxon>Lactobacillales</taxon>
        <taxon>Aerococcaceae</taxon>
        <taxon>Ruoffia</taxon>
    </lineage>
</organism>
<dbReference type="AlphaFoldDB" id="A0A5R9EG51"/>
<keyword evidence="7" id="KW-0645">Protease</keyword>
<comment type="subcellular location">
    <subcellularLocation>
        <location evidence="2">Cell membrane</location>
        <topology evidence="2">Single-pass type II membrane protein</topology>
    </subcellularLocation>
    <subcellularLocation>
        <location evidence="7">Membrane</location>
        <topology evidence="7">Single-pass type II membrane protein</topology>
    </subcellularLocation>
</comment>